<dbReference type="SUPFAM" id="SSF51621">
    <property type="entry name" value="Phosphoenolpyruvate/pyruvate domain"/>
    <property type="match status" value="1"/>
</dbReference>
<dbReference type="HOGENOM" id="CLU_059964_4_0_1"/>
<dbReference type="InterPro" id="IPR015813">
    <property type="entry name" value="Pyrv/PenolPyrv_kinase-like_dom"/>
</dbReference>
<dbReference type="EMBL" id="KK088439">
    <property type="protein sequence ID" value="EYE92064.1"/>
    <property type="molecule type" value="Genomic_DNA"/>
</dbReference>
<evidence type="ECO:0000313" key="5">
    <source>
        <dbReference type="EMBL" id="EYE92064.1"/>
    </source>
</evidence>
<dbReference type="Proteomes" id="UP000019804">
    <property type="component" value="Unassembled WGS sequence"/>
</dbReference>
<evidence type="ECO:0000313" key="6">
    <source>
        <dbReference type="Proteomes" id="UP000019804"/>
    </source>
</evidence>
<name>A0A017S637_ASPRC</name>
<dbReference type="OrthoDB" id="1621678at2759"/>
<organism evidence="5 6">
    <name type="scientific">Aspergillus ruber (strain CBS 135680)</name>
    <dbReference type="NCBI Taxonomy" id="1388766"/>
    <lineage>
        <taxon>Eukaryota</taxon>
        <taxon>Fungi</taxon>
        <taxon>Dikarya</taxon>
        <taxon>Ascomycota</taxon>
        <taxon>Pezizomycotina</taxon>
        <taxon>Eurotiomycetes</taxon>
        <taxon>Eurotiomycetidae</taxon>
        <taxon>Eurotiales</taxon>
        <taxon>Aspergillaceae</taxon>
        <taxon>Aspergillus</taxon>
        <taxon>Aspergillus subgen. Aspergillus</taxon>
    </lineage>
</organism>
<evidence type="ECO:0000256" key="3">
    <source>
        <dbReference type="ARBA" id="ARBA00023239"/>
    </source>
</evidence>
<accession>A0A017S637</accession>
<dbReference type="STRING" id="1388766.A0A017S637"/>
<dbReference type="RefSeq" id="XP_040635752.1">
    <property type="nucleotide sequence ID" value="XM_040786608.1"/>
</dbReference>
<feature type="domain" description="HpcH/HpaI aldolase/citrate lyase" evidence="4">
    <location>
        <begin position="33"/>
        <end position="219"/>
    </location>
</feature>
<proteinExistence type="inferred from homology"/>
<sequence>MGSIQPQSSYNINNPFRTRILNGQITPLMSIKFVTGNEIPMMCKMTGIHAVFIDMEHSSLDMRTVAQLILACNYAGVSPIVRSPSKAHWHISRILDAGAAAVVIPHVETIQEVKDIVRYAKFAPLGTRGCTNNQPAMNFQHVPTLLQNAILNEQTMVIPMIETPGAVEIADEIFAVDGVDGVLVGSNDLCTDLGIPGNYDSGLYQDAVSRVITAANRANKPVGIGGIGSRLDILEKWFTMGATWSLSGQDASMLQTGLKKMSKEYAEIDERLQTKLLVR</sequence>
<dbReference type="InterPro" id="IPR005000">
    <property type="entry name" value="Aldolase/citrate-lyase_domain"/>
</dbReference>
<dbReference type="GO" id="GO:0005737">
    <property type="term" value="C:cytoplasm"/>
    <property type="evidence" value="ECO:0007669"/>
    <property type="project" value="TreeGrafter"/>
</dbReference>
<evidence type="ECO:0000256" key="1">
    <source>
        <dbReference type="ARBA" id="ARBA00005568"/>
    </source>
</evidence>
<evidence type="ECO:0000259" key="4">
    <source>
        <dbReference type="Pfam" id="PF03328"/>
    </source>
</evidence>
<reference evidence="6" key="1">
    <citation type="journal article" date="2014" name="Nat. Commun.">
        <title>Genomic adaptations of the halophilic Dead Sea filamentous fungus Eurotium rubrum.</title>
        <authorList>
            <person name="Kis-Papo T."/>
            <person name="Weig A.R."/>
            <person name="Riley R."/>
            <person name="Persoh D."/>
            <person name="Salamov A."/>
            <person name="Sun H."/>
            <person name="Lipzen A."/>
            <person name="Wasser S.P."/>
            <person name="Rambold G."/>
            <person name="Grigoriev I.V."/>
            <person name="Nevo E."/>
        </authorList>
    </citation>
    <scope>NUCLEOTIDE SEQUENCE [LARGE SCALE GENOMIC DNA]</scope>
    <source>
        <strain evidence="6">CBS 135680</strain>
    </source>
</reference>
<comment type="similarity">
    <text evidence="1">Belongs to the HpcH/HpaI aldolase family.</text>
</comment>
<dbReference type="PANTHER" id="PTHR30502">
    <property type="entry name" value="2-KETO-3-DEOXY-L-RHAMNONATE ALDOLASE"/>
    <property type="match status" value="1"/>
</dbReference>
<keyword evidence="2" id="KW-0479">Metal-binding</keyword>
<dbReference type="PANTHER" id="PTHR30502:SF0">
    <property type="entry name" value="PHOSPHOENOLPYRUVATE CARBOXYLASE FAMILY PROTEIN"/>
    <property type="match status" value="1"/>
</dbReference>
<evidence type="ECO:0000256" key="2">
    <source>
        <dbReference type="ARBA" id="ARBA00022723"/>
    </source>
</evidence>
<keyword evidence="6" id="KW-1185">Reference proteome</keyword>
<protein>
    <submittedName>
        <fullName evidence="5">Putative 4-hydroxy-2-oxovalerate aldolase</fullName>
    </submittedName>
</protein>
<keyword evidence="3" id="KW-0456">Lyase</keyword>
<dbReference type="GO" id="GO:0046872">
    <property type="term" value="F:metal ion binding"/>
    <property type="evidence" value="ECO:0007669"/>
    <property type="project" value="UniProtKB-KW"/>
</dbReference>
<dbReference type="Gene3D" id="3.20.20.60">
    <property type="entry name" value="Phosphoenolpyruvate-binding domains"/>
    <property type="match status" value="1"/>
</dbReference>
<dbReference type="InterPro" id="IPR050251">
    <property type="entry name" value="HpcH-HpaI_aldolase"/>
</dbReference>
<dbReference type="GO" id="GO:0016832">
    <property type="term" value="F:aldehyde-lyase activity"/>
    <property type="evidence" value="ECO:0007669"/>
    <property type="project" value="TreeGrafter"/>
</dbReference>
<dbReference type="InterPro" id="IPR040442">
    <property type="entry name" value="Pyrv_kinase-like_dom_sf"/>
</dbReference>
<gene>
    <name evidence="5" type="ORF">EURHEDRAFT_517894</name>
</gene>
<dbReference type="AlphaFoldDB" id="A0A017S637"/>
<dbReference type="Pfam" id="PF03328">
    <property type="entry name" value="HpcH_HpaI"/>
    <property type="match status" value="1"/>
</dbReference>
<dbReference type="GeneID" id="63701732"/>